<feature type="compositionally biased region" description="Basic and acidic residues" evidence="1">
    <location>
        <begin position="56"/>
        <end position="78"/>
    </location>
</feature>
<dbReference type="EMBL" id="CAKOGP040002014">
    <property type="protein sequence ID" value="CAJ1959690.1"/>
    <property type="molecule type" value="Genomic_DNA"/>
</dbReference>
<sequence>MTEQPKPESSFSLKQSKIRFSEKLEEYHYIPSRNDFSERELRHCWYTEEEKAKYIERHERSSKRLENGERSKRGESFRGLEGWTQDGADEANEMIEECLDAVLHEQQRQWRKNRRNPINLALISESKSKKSIKMALRTAKRDTKEALRAYERMGIEDLDLESATSSISSLMASMPASSSSVEDSDENEPDKPRRTEKREGKRRSTSKRRSSAYRSRGEHRRSKSTSSSTSRGVERIQKAIALE</sequence>
<feature type="region of interest" description="Disordered" evidence="1">
    <location>
        <begin position="56"/>
        <end position="83"/>
    </location>
</feature>
<feature type="region of interest" description="Disordered" evidence="1">
    <location>
        <begin position="169"/>
        <end position="243"/>
    </location>
</feature>
<gene>
    <name evidence="2" type="ORF">CYCCA115_LOCUS18109</name>
</gene>
<feature type="compositionally biased region" description="Low complexity" evidence="1">
    <location>
        <begin position="169"/>
        <end position="181"/>
    </location>
</feature>
<feature type="compositionally biased region" description="Basic residues" evidence="1">
    <location>
        <begin position="200"/>
        <end position="223"/>
    </location>
</feature>
<keyword evidence="3" id="KW-1185">Reference proteome</keyword>
<name>A0AAD2JL69_9STRA</name>
<evidence type="ECO:0000313" key="3">
    <source>
        <dbReference type="Proteomes" id="UP001295423"/>
    </source>
</evidence>
<organism evidence="2 3">
    <name type="scientific">Cylindrotheca closterium</name>
    <dbReference type="NCBI Taxonomy" id="2856"/>
    <lineage>
        <taxon>Eukaryota</taxon>
        <taxon>Sar</taxon>
        <taxon>Stramenopiles</taxon>
        <taxon>Ochrophyta</taxon>
        <taxon>Bacillariophyta</taxon>
        <taxon>Bacillariophyceae</taxon>
        <taxon>Bacillariophycidae</taxon>
        <taxon>Bacillariales</taxon>
        <taxon>Bacillariaceae</taxon>
        <taxon>Cylindrotheca</taxon>
    </lineage>
</organism>
<accession>A0AAD2JL69</accession>
<feature type="compositionally biased region" description="Basic and acidic residues" evidence="1">
    <location>
        <begin position="189"/>
        <end position="199"/>
    </location>
</feature>
<comment type="caution">
    <text evidence="2">The sequence shown here is derived from an EMBL/GenBank/DDBJ whole genome shotgun (WGS) entry which is preliminary data.</text>
</comment>
<proteinExistence type="predicted"/>
<dbReference type="Proteomes" id="UP001295423">
    <property type="component" value="Unassembled WGS sequence"/>
</dbReference>
<reference evidence="2" key="1">
    <citation type="submission" date="2023-08" db="EMBL/GenBank/DDBJ databases">
        <authorList>
            <person name="Audoor S."/>
            <person name="Bilcke G."/>
        </authorList>
    </citation>
    <scope>NUCLEOTIDE SEQUENCE</scope>
</reference>
<protein>
    <submittedName>
        <fullName evidence="2">Uncharacterized protein</fullName>
    </submittedName>
</protein>
<dbReference type="AlphaFoldDB" id="A0AAD2JL69"/>
<evidence type="ECO:0000313" key="2">
    <source>
        <dbReference type="EMBL" id="CAJ1959690.1"/>
    </source>
</evidence>
<evidence type="ECO:0000256" key="1">
    <source>
        <dbReference type="SAM" id="MobiDB-lite"/>
    </source>
</evidence>